<gene>
    <name evidence="1" type="ORF">RPERSI_LOCUS1874</name>
</gene>
<proteinExistence type="predicted"/>
<name>A0ACA9L2G0_9GLOM</name>
<dbReference type="Proteomes" id="UP000789920">
    <property type="component" value="Unassembled WGS sequence"/>
</dbReference>
<evidence type="ECO:0000313" key="2">
    <source>
        <dbReference type="Proteomes" id="UP000789920"/>
    </source>
</evidence>
<keyword evidence="2" id="KW-1185">Reference proteome</keyword>
<organism evidence="1 2">
    <name type="scientific">Racocetra persica</name>
    <dbReference type="NCBI Taxonomy" id="160502"/>
    <lineage>
        <taxon>Eukaryota</taxon>
        <taxon>Fungi</taxon>
        <taxon>Fungi incertae sedis</taxon>
        <taxon>Mucoromycota</taxon>
        <taxon>Glomeromycotina</taxon>
        <taxon>Glomeromycetes</taxon>
        <taxon>Diversisporales</taxon>
        <taxon>Gigasporaceae</taxon>
        <taxon>Racocetra</taxon>
    </lineage>
</organism>
<reference evidence="1" key="1">
    <citation type="submission" date="2021-06" db="EMBL/GenBank/DDBJ databases">
        <authorList>
            <person name="Kallberg Y."/>
            <person name="Tangrot J."/>
            <person name="Rosling A."/>
        </authorList>
    </citation>
    <scope>NUCLEOTIDE SEQUENCE</scope>
    <source>
        <strain evidence="1">MA461A</strain>
    </source>
</reference>
<sequence>TDFPTTIAAAAINSYDINETSCYESKSIKTEILPVLSDHNRLKQAKRLPGLPSSNFGLEILMGKDETIDFEISS</sequence>
<protein>
    <submittedName>
        <fullName evidence="1">4071_t:CDS:1</fullName>
    </submittedName>
</protein>
<evidence type="ECO:0000313" key="1">
    <source>
        <dbReference type="EMBL" id="CAG8502186.1"/>
    </source>
</evidence>
<dbReference type="EMBL" id="CAJVQC010001880">
    <property type="protein sequence ID" value="CAG8502186.1"/>
    <property type="molecule type" value="Genomic_DNA"/>
</dbReference>
<feature type="non-terminal residue" evidence="1">
    <location>
        <position position="1"/>
    </location>
</feature>
<comment type="caution">
    <text evidence="1">The sequence shown here is derived from an EMBL/GenBank/DDBJ whole genome shotgun (WGS) entry which is preliminary data.</text>
</comment>
<accession>A0ACA9L2G0</accession>